<organism evidence="1">
    <name type="scientific">Salmonella sp</name>
    <dbReference type="NCBI Taxonomy" id="599"/>
    <lineage>
        <taxon>Bacteria</taxon>
        <taxon>Pseudomonadati</taxon>
        <taxon>Pseudomonadota</taxon>
        <taxon>Gammaproteobacteria</taxon>
        <taxon>Enterobacterales</taxon>
        <taxon>Enterobacteriaceae</taxon>
        <taxon>Salmonella</taxon>
    </lineage>
</organism>
<sequence length="57" mass="6680">MCKHVQKNGTTAYKGFYPPATMIVWVVMADERHQFRFSTSPFDYRHVSEMSSQSVYT</sequence>
<proteinExistence type="predicted"/>
<protein>
    <submittedName>
        <fullName evidence="1">Uncharacterized protein</fullName>
    </submittedName>
</protein>
<reference evidence="1" key="1">
    <citation type="submission" date="2019-10" db="EMBL/GenBank/DDBJ databases">
        <authorList>
            <person name="Chang M.-X."/>
            <person name="Jiang H.-X."/>
        </authorList>
    </citation>
    <scope>NUCLEOTIDE SEQUENCE</scope>
    <source>
        <strain evidence="1">OYZ4</strain>
        <plasmid evidence="1">pOYZ4</plasmid>
    </source>
</reference>
<dbReference type="EMBL" id="MN539018">
    <property type="protein sequence ID" value="QJR97452.1"/>
    <property type="molecule type" value="Genomic_DNA"/>
</dbReference>
<geneLocation type="plasmid" evidence="1">
    <name>pOYZ4</name>
</geneLocation>
<evidence type="ECO:0000313" key="1">
    <source>
        <dbReference type="EMBL" id="QJR97452.1"/>
    </source>
</evidence>
<name>A0A6M4NLY5_SALSP</name>
<keyword evidence="1" id="KW-0614">Plasmid</keyword>
<accession>A0A6M4NLY5</accession>
<dbReference type="AlphaFoldDB" id="A0A6M4NLY5"/>